<reference evidence="4" key="1">
    <citation type="submission" date="2023-08" db="EMBL/GenBank/DDBJ databases">
        <title>A de novo genome assembly of Solanum verrucosum Schlechtendal, a Mexican diploid species geographically isolated from the other diploid A-genome species in potato relatives.</title>
        <authorList>
            <person name="Hosaka K."/>
        </authorList>
    </citation>
    <scope>NUCLEOTIDE SEQUENCE</scope>
    <source>
        <tissue evidence="4">Young leaves</tissue>
    </source>
</reference>
<feature type="transmembrane region" description="Helical" evidence="2">
    <location>
        <begin position="650"/>
        <end position="669"/>
    </location>
</feature>
<protein>
    <recommendedName>
        <fullName evidence="3">DUF4218 domain-containing protein</fullName>
    </recommendedName>
</protein>
<sequence length="818" mass="92431">MDIRPELYPIQNGEKIEIPTACYTLSPEKKHKLCLFLKNLKVPNGFSSNISQCVNLKDHKISGLKSHDCHVLLQHLLSLALRAQIPITLCKLEKVFPPSFFDVMVHLPIHLATEAKIAGPIHYRWMYPVERWLYFLKYFIGNRACPEGCIAEGYIANECMTLCSRFKMKPLKTENEGDSSMKSTIRYTFVAPGAIGKGRGRGLKSLVERRNLPTKSYVSQSSDLVYHYIQEIETRKGRGQGLTNSTLFTSQGTTTIPKNSIDLEKENKQTNPLAHASTNLGKGRGQGLTNSTLFTSQGMTTLPKNSIDLEKENKQTNPSAHASTNLGSSYPTKVRRVRGSNICKEVASLENREKLKITFYNNRTVGTNSKLFSRHLGKIVRDRNICPLGVTSWSDIKQEKLSHMWAAVEHKFEAVDMNDHRDHILGWMNELWNKWRGYLHAKYVKDKPIQQSLKNIPREVDKKEWEWLVKEHFTSESFQERSIRNAKNRSKLKMLHHIGSKPIREIIYQKGGKDGNPPDLATIFFETRKKDNKLVEPEAIEKHAQLEEIVQEDPFLSSIEIVEKCCGPQTRSHVFGFGGGVKAKDLKDCTTNLPIPLVYIAILVGLASSSLVSVVVAVDIYHQIGYVDNYHQIKTFISMTLTLAPQPARYFHVLSICTSLSLLVIILIFVWSKFIFIAFIFLINVCIIHVIKFFLFIFPIPLLYSCTALFTVIPNWNSVSPATGTPISTPPVVRDCTSVHPATNLIIMIPFIILSTMTLVRAVFIAAMPQRALAHASAMPSPKPSKELMSQFPADLFKVHKVGISTLKFLVVSYQQPL</sequence>
<feature type="compositionally biased region" description="Polar residues" evidence="1">
    <location>
        <begin position="315"/>
        <end position="331"/>
    </location>
</feature>
<keyword evidence="2" id="KW-0812">Transmembrane</keyword>
<evidence type="ECO:0000256" key="2">
    <source>
        <dbReference type="SAM" id="Phobius"/>
    </source>
</evidence>
<organism evidence="4 5">
    <name type="scientific">Solanum verrucosum</name>
    <dbReference type="NCBI Taxonomy" id="315347"/>
    <lineage>
        <taxon>Eukaryota</taxon>
        <taxon>Viridiplantae</taxon>
        <taxon>Streptophyta</taxon>
        <taxon>Embryophyta</taxon>
        <taxon>Tracheophyta</taxon>
        <taxon>Spermatophyta</taxon>
        <taxon>Magnoliopsida</taxon>
        <taxon>eudicotyledons</taxon>
        <taxon>Gunneridae</taxon>
        <taxon>Pentapetalae</taxon>
        <taxon>asterids</taxon>
        <taxon>lamiids</taxon>
        <taxon>Solanales</taxon>
        <taxon>Solanaceae</taxon>
        <taxon>Solanoideae</taxon>
        <taxon>Solaneae</taxon>
        <taxon>Solanum</taxon>
    </lineage>
</organism>
<proteinExistence type="predicted"/>
<gene>
    <name evidence="4" type="ORF">MTR67_011999</name>
</gene>
<dbReference type="AlphaFoldDB" id="A0AAF0Q7U3"/>
<dbReference type="Pfam" id="PF03004">
    <property type="entry name" value="Transposase_24"/>
    <property type="match status" value="1"/>
</dbReference>
<feature type="region of interest" description="Disordered" evidence="1">
    <location>
        <begin position="312"/>
        <end position="331"/>
    </location>
</feature>
<dbReference type="PANTHER" id="PTHR33499">
    <property type="entry name" value="OS12G0282400 PROTEIN-RELATED"/>
    <property type="match status" value="1"/>
</dbReference>
<dbReference type="EMBL" id="CP133614">
    <property type="protein sequence ID" value="WMV18614.1"/>
    <property type="molecule type" value="Genomic_DNA"/>
</dbReference>
<evidence type="ECO:0000256" key="1">
    <source>
        <dbReference type="SAM" id="MobiDB-lite"/>
    </source>
</evidence>
<evidence type="ECO:0000259" key="3">
    <source>
        <dbReference type="Pfam" id="PF13960"/>
    </source>
</evidence>
<feature type="transmembrane region" description="Helical" evidence="2">
    <location>
        <begin position="702"/>
        <end position="719"/>
    </location>
</feature>
<name>A0AAF0Q7U3_SOLVR</name>
<dbReference type="InterPro" id="IPR004252">
    <property type="entry name" value="Probable_transposase_24"/>
</dbReference>
<evidence type="ECO:0000313" key="4">
    <source>
        <dbReference type="EMBL" id="WMV18614.1"/>
    </source>
</evidence>
<keyword evidence="5" id="KW-1185">Reference proteome</keyword>
<keyword evidence="2" id="KW-0472">Membrane</keyword>
<dbReference type="Pfam" id="PF13960">
    <property type="entry name" value="DUF4218"/>
    <property type="match status" value="1"/>
</dbReference>
<dbReference type="Proteomes" id="UP001234989">
    <property type="component" value="Chromosome 3"/>
</dbReference>
<keyword evidence="2" id="KW-1133">Transmembrane helix</keyword>
<feature type="transmembrane region" description="Helical" evidence="2">
    <location>
        <begin position="675"/>
        <end position="695"/>
    </location>
</feature>
<evidence type="ECO:0000313" key="5">
    <source>
        <dbReference type="Proteomes" id="UP001234989"/>
    </source>
</evidence>
<dbReference type="InterPro" id="IPR025452">
    <property type="entry name" value="DUF4218"/>
</dbReference>
<dbReference type="PANTHER" id="PTHR33499:SF26">
    <property type="entry name" value="DUF4216 DOMAIN-CONTAINING PROTEIN"/>
    <property type="match status" value="1"/>
</dbReference>
<accession>A0AAF0Q7U3</accession>
<feature type="transmembrane region" description="Helical" evidence="2">
    <location>
        <begin position="739"/>
        <end position="764"/>
    </location>
</feature>
<feature type="domain" description="DUF4218" evidence="3">
    <location>
        <begin position="81"/>
        <end position="166"/>
    </location>
</feature>
<feature type="transmembrane region" description="Helical" evidence="2">
    <location>
        <begin position="597"/>
        <end position="621"/>
    </location>
</feature>